<dbReference type="STRING" id="3469.A0A4Y7J4W7"/>
<name>A0A4Y7J4W7_PAPSO</name>
<dbReference type="PROSITE" id="PS00108">
    <property type="entry name" value="PROTEIN_KINASE_ST"/>
    <property type="match status" value="1"/>
</dbReference>
<keyword evidence="1" id="KW-0600">Photoreceptor protein</keyword>
<dbReference type="EMBL" id="CM010717">
    <property type="protein sequence ID" value="RZC56194.1"/>
    <property type="molecule type" value="Genomic_DNA"/>
</dbReference>
<keyword evidence="3" id="KW-0808">Transferase</keyword>
<dbReference type="InterPro" id="IPR051681">
    <property type="entry name" value="Ser/Thr_Kinases-Pseudokinases"/>
</dbReference>
<evidence type="ECO:0000256" key="8">
    <source>
        <dbReference type="ARBA" id="ARBA00023170"/>
    </source>
</evidence>
<dbReference type="Gene3D" id="3.30.200.20">
    <property type="entry name" value="Phosphorylase Kinase, domain 1"/>
    <property type="match status" value="1"/>
</dbReference>
<evidence type="ECO:0000259" key="10">
    <source>
        <dbReference type="PROSITE" id="PS50112"/>
    </source>
</evidence>
<dbReference type="SUPFAM" id="SSF56112">
    <property type="entry name" value="Protein kinase-like (PK-like)"/>
    <property type="match status" value="1"/>
</dbReference>
<feature type="domain" description="Protein kinase" evidence="9">
    <location>
        <begin position="453"/>
        <end position="697"/>
    </location>
</feature>
<feature type="domain" description="PAS" evidence="10">
    <location>
        <begin position="117"/>
        <end position="188"/>
    </location>
</feature>
<dbReference type="InterPro" id="IPR013767">
    <property type="entry name" value="PAS_fold"/>
</dbReference>
<evidence type="ECO:0000313" key="12">
    <source>
        <dbReference type="Proteomes" id="UP000316621"/>
    </source>
</evidence>
<dbReference type="GO" id="GO:0009881">
    <property type="term" value="F:photoreceptor activity"/>
    <property type="evidence" value="ECO:0007669"/>
    <property type="project" value="UniProtKB-KW"/>
</dbReference>
<evidence type="ECO:0000256" key="2">
    <source>
        <dbReference type="ARBA" id="ARBA00022606"/>
    </source>
</evidence>
<reference evidence="11 12" key="1">
    <citation type="journal article" date="2018" name="Science">
        <title>The opium poppy genome and morphinan production.</title>
        <authorList>
            <person name="Guo L."/>
            <person name="Winzer T."/>
            <person name="Yang X."/>
            <person name="Li Y."/>
            <person name="Ning Z."/>
            <person name="He Z."/>
            <person name="Teodor R."/>
            <person name="Lu Y."/>
            <person name="Bowser T.A."/>
            <person name="Graham I.A."/>
            <person name="Ye K."/>
        </authorList>
    </citation>
    <scope>NUCLEOTIDE SEQUENCE [LARGE SCALE GENOMIC DNA]</scope>
    <source>
        <strain evidence="12">cv. HN1</strain>
        <tissue evidence="11">Leaves</tissue>
    </source>
</reference>
<dbReference type="SMART" id="SM00220">
    <property type="entry name" value="S_TKc"/>
    <property type="match status" value="1"/>
</dbReference>
<keyword evidence="2" id="KW-0716">Sensory transduction</keyword>
<dbReference type="OMA" id="PHWASMI"/>
<evidence type="ECO:0000313" key="11">
    <source>
        <dbReference type="EMBL" id="RZC56194.1"/>
    </source>
</evidence>
<keyword evidence="4" id="KW-0547">Nucleotide-binding</keyword>
<dbReference type="InterPro" id="IPR008271">
    <property type="entry name" value="Ser/Thr_kinase_AS"/>
</dbReference>
<dbReference type="GO" id="GO:0004674">
    <property type="term" value="F:protein serine/threonine kinase activity"/>
    <property type="evidence" value="ECO:0007669"/>
    <property type="project" value="TreeGrafter"/>
</dbReference>
<evidence type="ECO:0000256" key="5">
    <source>
        <dbReference type="ARBA" id="ARBA00022777"/>
    </source>
</evidence>
<dbReference type="InterPro" id="IPR011009">
    <property type="entry name" value="Kinase-like_dom_sf"/>
</dbReference>
<dbReference type="Gene3D" id="1.10.510.10">
    <property type="entry name" value="Transferase(Phosphotransferase) domain 1"/>
    <property type="match status" value="2"/>
</dbReference>
<proteinExistence type="predicted"/>
<dbReference type="SUPFAM" id="SSF55785">
    <property type="entry name" value="PYP-like sensor domain (PAS domain)"/>
    <property type="match status" value="1"/>
</dbReference>
<dbReference type="InterPro" id="IPR000014">
    <property type="entry name" value="PAS"/>
</dbReference>
<dbReference type="SMART" id="SM00091">
    <property type="entry name" value="PAS"/>
    <property type="match status" value="1"/>
</dbReference>
<evidence type="ECO:0000256" key="7">
    <source>
        <dbReference type="ARBA" id="ARBA00022991"/>
    </source>
</evidence>
<keyword evidence="6" id="KW-0067">ATP-binding</keyword>
<evidence type="ECO:0008006" key="13">
    <source>
        <dbReference type="Google" id="ProtNLM"/>
    </source>
</evidence>
<evidence type="ECO:0000256" key="4">
    <source>
        <dbReference type="ARBA" id="ARBA00022741"/>
    </source>
</evidence>
<evidence type="ECO:0000256" key="1">
    <source>
        <dbReference type="ARBA" id="ARBA00022543"/>
    </source>
</evidence>
<dbReference type="Proteomes" id="UP000316621">
    <property type="component" value="Chromosome 3"/>
</dbReference>
<dbReference type="CDD" id="cd00130">
    <property type="entry name" value="PAS"/>
    <property type="match status" value="1"/>
</dbReference>
<dbReference type="PANTHER" id="PTHR44329:SF47">
    <property type="entry name" value="SERINE_THREONINE-PROTEIN KINASE ROCO5-RELATED"/>
    <property type="match status" value="1"/>
</dbReference>
<keyword evidence="7" id="KW-0157">Chromophore</keyword>
<keyword evidence="5" id="KW-0418">Kinase</keyword>
<dbReference type="PROSITE" id="PS50112">
    <property type="entry name" value="PAS"/>
    <property type="match status" value="1"/>
</dbReference>
<dbReference type="GO" id="GO:0005524">
    <property type="term" value="F:ATP binding"/>
    <property type="evidence" value="ECO:0007669"/>
    <property type="project" value="UniProtKB-KW"/>
</dbReference>
<dbReference type="GO" id="GO:0006355">
    <property type="term" value="P:regulation of DNA-templated transcription"/>
    <property type="evidence" value="ECO:0007669"/>
    <property type="project" value="InterPro"/>
</dbReference>
<accession>A0A4Y7J4W7</accession>
<dbReference type="AlphaFoldDB" id="A0A4Y7J4W7"/>
<keyword evidence="12" id="KW-1185">Reference proteome</keyword>
<dbReference type="InterPro" id="IPR035965">
    <property type="entry name" value="PAS-like_dom_sf"/>
</dbReference>
<gene>
    <name evidence="11" type="ORF">C5167_015052</name>
</gene>
<dbReference type="Pfam" id="PF00989">
    <property type="entry name" value="PAS"/>
    <property type="match status" value="1"/>
</dbReference>
<evidence type="ECO:0000256" key="6">
    <source>
        <dbReference type="ARBA" id="ARBA00022840"/>
    </source>
</evidence>
<dbReference type="PANTHER" id="PTHR44329">
    <property type="entry name" value="SERINE/THREONINE-PROTEIN KINASE TNNI3K-RELATED"/>
    <property type="match status" value="1"/>
</dbReference>
<dbReference type="NCBIfam" id="TIGR00229">
    <property type="entry name" value="sensory_box"/>
    <property type="match status" value="1"/>
</dbReference>
<dbReference type="FunFam" id="3.30.200.20:FF:000180">
    <property type="entry name" value="serine/threonine-protein kinase STY46-like"/>
    <property type="match status" value="1"/>
</dbReference>
<dbReference type="Gene3D" id="3.30.450.20">
    <property type="entry name" value="PAS domain"/>
    <property type="match status" value="1"/>
</dbReference>
<dbReference type="CDD" id="cd13999">
    <property type="entry name" value="STKc_MAP3K-like"/>
    <property type="match status" value="1"/>
</dbReference>
<keyword evidence="8" id="KW-0675">Receptor</keyword>
<sequence length="720" mass="80732">MGDDPLAEQQQKQQLLKKIQELDAGQLYLKQEIYKLSLSSSYIPSKSGFIPRSCCARKDSVAGDNDEGNSCNSGNWKMGSASFGFSPPLQSRSRGTRSSAELSYPNIESGTSAPSFTDKQFLNILQFMGQSIHVFDTSGCLIYWNRMAELLFGYPASEALGQDVCKLLVHSQDADEANEIVERIIAGEDWTGQFPVRNKAGKAFCIIATSTALYDDNGSLVGIISITGDADLFRDVFVPTSGRIFSKDCSSTRWLRSCIPTSKPDVDSQQPLQHMVATKISNLASRVTNKVRSKMRTNESTLGREIQSGDGHYFVLTEDPTSSRTSTPRGGILPFLFGVPIKHTLEKRSLERPVSDSGDDVEIGAYKRITSKAEAWISKKGISWPWKVSEQDVLVARTTHDVVPLLNHDGENYFDEQKNSDINESPGFQVVGNNQLEWEARGSLPSSDVERTSSVCTSVSKGSSGIQEDYRETCSCGTVYRGLWCGSDVALKLFSKLDYSDDLLHSFRQEVLLIKRLRHPNVLLFMGAVASPEHLCIVTEFLPRGSLYQLLQRGSQKLDWRRRVLMALDIARGMNYLHLCNPPIVHRDLKSSNLLVDKNWTVKRQWMSPEVLRNDRSDEKSDVYSYGVILWEIATQKIPWDNYNSTQVIGAVGFMDQRLDIPKEMDPGWVSIIESCWQSDPKQRPTFRELLEKLKRLQRLQAQASRLTQGNQTTTSVPDI</sequence>
<evidence type="ECO:0000259" key="9">
    <source>
        <dbReference type="PROSITE" id="PS50011"/>
    </source>
</evidence>
<protein>
    <recommendedName>
        <fullName evidence="13">Protein kinase domain-containing protein</fullName>
    </recommendedName>
</protein>
<dbReference type="PROSITE" id="PS50011">
    <property type="entry name" value="PROTEIN_KINASE_DOM"/>
    <property type="match status" value="1"/>
</dbReference>
<dbReference type="InterPro" id="IPR000719">
    <property type="entry name" value="Prot_kinase_dom"/>
</dbReference>
<organism evidence="11 12">
    <name type="scientific">Papaver somniferum</name>
    <name type="common">Opium poppy</name>
    <dbReference type="NCBI Taxonomy" id="3469"/>
    <lineage>
        <taxon>Eukaryota</taxon>
        <taxon>Viridiplantae</taxon>
        <taxon>Streptophyta</taxon>
        <taxon>Embryophyta</taxon>
        <taxon>Tracheophyta</taxon>
        <taxon>Spermatophyta</taxon>
        <taxon>Magnoliopsida</taxon>
        <taxon>Ranunculales</taxon>
        <taxon>Papaveraceae</taxon>
        <taxon>Papaveroideae</taxon>
        <taxon>Papaver</taxon>
    </lineage>
</organism>
<dbReference type="Gramene" id="RZC56194">
    <property type="protein sequence ID" value="RZC56194"/>
    <property type="gene ID" value="C5167_015052"/>
</dbReference>
<dbReference type="Pfam" id="PF07714">
    <property type="entry name" value="PK_Tyr_Ser-Thr"/>
    <property type="match status" value="1"/>
</dbReference>
<dbReference type="InterPro" id="IPR001245">
    <property type="entry name" value="Ser-Thr/Tyr_kinase_cat_dom"/>
</dbReference>
<evidence type="ECO:0000256" key="3">
    <source>
        <dbReference type="ARBA" id="ARBA00022679"/>
    </source>
</evidence>